<gene>
    <name evidence="15" type="ORF">QRT04_10010</name>
</gene>
<dbReference type="SMART" id="SM00304">
    <property type="entry name" value="HAMP"/>
    <property type="match status" value="1"/>
</dbReference>
<dbReference type="GO" id="GO:0016301">
    <property type="term" value="F:kinase activity"/>
    <property type="evidence" value="ECO:0007669"/>
    <property type="project" value="UniProtKB-KW"/>
</dbReference>
<dbReference type="Pfam" id="PF00512">
    <property type="entry name" value="HisKA"/>
    <property type="match status" value="1"/>
</dbReference>
<dbReference type="PROSITE" id="PS50109">
    <property type="entry name" value="HIS_KIN"/>
    <property type="match status" value="1"/>
</dbReference>
<dbReference type="Gene3D" id="1.10.287.130">
    <property type="match status" value="1"/>
</dbReference>
<dbReference type="Pfam" id="PF00672">
    <property type="entry name" value="HAMP"/>
    <property type="match status" value="1"/>
</dbReference>
<dbReference type="CDD" id="cd00075">
    <property type="entry name" value="HATPase"/>
    <property type="match status" value="1"/>
</dbReference>
<comment type="caution">
    <text evidence="15">The sequence shown here is derived from an EMBL/GenBank/DDBJ whole genome shotgun (WGS) entry which is preliminary data.</text>
</comment>
<dbReference type="EMBL" id="JAUCGQ010000001">
    <property type="protein sequence ID" value="MDM7855265.1"/>
    <property type="molecule type" value="Genomic_DNA"/>
</dbReference>
<organism evidence="15 16">
    <name type="scientific">Cellulomonas alba</name>
    <dbReference type="NCBI Taxonomy" id="3053467"/>
    <lineage>
        <taxon>Bacteria</taxon>
        <taxon>Bacillati</taxon>
        <taxon>Actinomycetota</taxon>
        <taxon>Actinomycetes</taxon>
        <taxon>Micrococcales</taxon>
        <taxon>Cellulomonadaceae</taxon>
        <taxon>Cellulomonas</taxon>
    </lineage>
</organism>
<dbReference type="PANTHER" id="PTHR45436">
    <property type="entry name" value="SENSOR HISTIDINE KINASE YKOH"/>
    <property type="match status" value="1"/>
</dbReference>
<keyword evidence="9" id="KW-0902">Two-component regulatory system</keyword>
<keyword evidence="6 12" id="KW-0812">Transmembrane</keyword>
<evidence type="ECO:0000259" key="14">
    <source>
        <dbReference type="PROSITE" id="PS50885"/>
    </source>
</evidence>
<evidence type="ECO:0000256" key="4">
    <source>
        <dbReference type="ARBA" id="ARBA00022553"/>
    </source>
</evidence>
<dbReference type="PANTHER" id="PTHR45436:SF5">
    <property type="entry name" value="SENSOR HISTIDINE KINASE TRCS"/>
    <property type="match status" value="1"/>
</dbReference>
<accession>A0ABT7SGE8</accession>
<dbReference type="InterPro" id="IPR036890">
    <property type="entry name" value="HATPase_C_sf"/>
</dbReference>
<feature type="region of interest" description="Disordered" evidence="11">
    <location>
        <begin position="91"/>
        <end position="113"/>
    </location>
</feature>
<dbReference type="InterPro" id="IPR005467">
    <property type="entry name" value="His_kinase_dom"/>
</dbReference>
<evidence type="ECO:0000259" key="13">
    <source>
        <dbReference type="PROSITE" id="PS50109"/>
    </source>
</evidence>
<evidence type="ECO:0000313" key="16">
    <source>
        <dbReference type="Proteomes" id="UP001529338"/>
    </source>
</evidence>
<feature type="transmembrane region" description="Helical" evidence="12">
    <location>
        <begin position="49"/>
        <end position="72"/>
    </location>
</feature>
<dbReference type="SMART" id="SM00388">
    <property type="entry name" value="HisKA"/>
    <property type="match status" value="1"/>
</dbReference>
<dbReference type="EC" id="2.7.13.3" evidence="3"/>
<evidence type="ECO:0000256" key="2">
    <source>
        <dbReference type="ARBA" id="ARBA00004236"/>
    </source>
</evidence>
<keyword evidence="5" id="KW-0808">Transferase</keyword>
<dbReference type="InterPro" id="IPR050428">
    <property type="entry name" value="TCS_sensor_his_kinase"/>
</dbReference>
<feature type="transmembrane region" description="Helical" evidence="12">
    <location>
        <begin position="207"/>
        <end position="230"/>
    </location>
</feature>
<feature type="domain" description="Histidine kinase" evidence="13">
    <location>
        <begin position="308"/>
        <end position="523"/>
    </location>
</feature>
<sequence length="554" mass="57804">MGSRPTGASGPRDDGRRDGRPAARRAGAAPASLASASPRRSRWTLRRRLVVGVVGLVAVVAAAMGVVSTLALRSSLIAQMDSRLSVASNRAANAPDGYGNRGTPGRRPPPASLQLGQASGTVNVFVPGSSSGDTTARAGYVDESGRFRTLTPAQTQTLLDVPTDGEAHGVHLDGLGAYRAVAMVTPDGAHLVTALPTEPVTNTVTGYVAVEVVVAALALLVAGTVGLVLVRRELRPLDRVAATARRVARLPLDRGEVVIAERVPVADTDPSTEVGQVGAALNTMLGHVESALTARHESELQVRQFVADASHELRTPLASIRGYAELVRRLPEELPPGALQAMARVESESERMTGLVEDMLLLARLDAGRPLASEPLDVAVLAIDAVTDAHAAGPEHRWQLDLPEDDELLVVGDDHRLRQVLANLLSNARLHTPAGTTVTVRARRVRGDIVVHVADDGPGIPPELRDRLFQRFTRGDASRARTSGSTGLGLAIVHAVVTAHGGTITVSSSARGATFTVTLPAARVAAPERPLPVRSAAPTDAAGVAWRAVGATSA</sequence>
<dbReference type="InterPro" id="IPR003660">
    <property type="entry name" value="HAMP_dom"/>
</dbReference>
<dbReference type="CDD" id="cd06225">
    <property type="entry name" value="HAMP"/>
    <property type="match status" value="1"/>
</dbReference>
<dbReference type="Gene3D" id="6.10.340.10">
    <property type="match status" value="1"/>
</dbReference>
<keyword evidence="4" id="KW-0597">Phosphoprotein</keyword>
<keyword evidence="7 15" id="KW-0418">Kinase</keyword>
<reference evidence="15 16" key="1">
    <citation type="submission" date="2023-06" db="EMBL/GenBank/DDBJ databases">
        <title>Cellulomonas sp. MW4 Whole genome sequence.</title>
        <authorList>
            <person name="Park S."/>
        </authorList>
    </citation>
    <scope>NUCLEOTIDE SEQUENCE [LARGE SCALE GENOMIC DNA]</scope>
    <source>
        <strain evidence="15 16">MW4</strain>
    </source>
</reference>
<feature type="compositionally biased region" description="Low complexity" evidence="11">
    <location>
        <begin position="24"/>
        <end position="38"/>
    </location>
</feature>
<dbReference type="InterPro" id="IPR036097">
    <property type="entry name" value="HisK_dim/P_sf"/>
</dbReference>
<evidence type="ECO:0000256" key="9">
    <source>
        <dbReference type="ARBA" id="ARBA00023012"/>
    </source>
</evidence>
<evidence type="ECO:0000256" key="8">
    <source>
        <dbReference type="ARBA" id="ARBA00022989"/>
    </source>
</evidence>
<dbReference type="Proteomes" id="UP001529338">
    <property type="component" value="Unassembled WGS sequence"/>
</dbReference>
<dbReference type="InterPro" id="IPR004358">
    <property type="entry name" value="Sig_transdc_His_kin-like_C"/>
</dbReference>
<feature type="compositionally biased region" description="Basic and acidic residues" evidence="11">
    <location>
        <begin position="11"/>
        <end position="21"/>
    </location>
</feature>
<dbReference type="PROSITE" id="PS50885">
    <property type="entry name" value="HAMP"/>
    <property type="match status" value="1"/>
</dbReference>
<dbReference type="Gene3D" id="3.30.565.10">
    <property type="entry name" value="Histidine kinase-like ATPase, C-terminal domain"/>
    <property type="match status" value="1"/>
</dbReference>
<dbReference type="SUPFAM" id="SSF55874">
    <property type="entry name" value="ATPase domain of HSP90 chaperone/DNA topoisomerase II/histidine kinase"/>
    <property type="match status" value="1"/>
</dbReference>
<evidence type="ECO:0000256" key="7">
    <source>
        <dbReference type="ARBA" id="ARBA00022777"/>
    </source>
</evidence>
<dbReference type="InterPro" id="IPR003594">
    <property type="entry name" value="HATPase_dom"/>
</dbReference>
<comment type="catalytic activity">
    <reaction evidence="1">
        <text>ATP + protein L-histidine = ADP + protein N-phospho-L-histidine.</text>
        <dbReference type="EC" id="2.7.13.3"/>
    </reaction>
</comment>
<evidence type="ECO:0000256" key="12">
    <source>
        <dbReference type="SAM" id="Phobius"/>
    </source>
</evidence>
<dbReference type="CDD" id="cd00082">
    <property type="entry name" value="HisKA"/>
    <property type="match status" value="1"/>
</dbReference>
<protein>
    <recommendedName>
        <fullName evidence="3">histidine kinase</fullName>
        <ecNumber evidence="3">2.7.13.3</ecNumber>
    </recommendedName>
</protein>
<proteinExistence type="predicted"/>
<evidence type="ECO:0000256" key="10">
    <source>
        <dbReference type="ARBA" id="ARBA00023136"/>
    </source>
</evidence>
<comment type="subcellular location">
    <subcellularLocation>
        <location evidence="2">Cell membrane</location>
    </subcellularLocation>
</comment>
<dbReference type="PRINTS" id="PR00344">
    <property type="entry name" value="BCTRLSENSOR"/>
</dbReference>
<evidence type="ECO:0000313" key="15">
    <source>
        <dbReference type="EMBL" id="MDM7855265.1"/>
    </source>
</evidence>
<dbReference type="Pfam" id="PF02518">
    <property type="entry name" value="HATPase_c"/>
    <property type="match status" value="1"/>
</dbReference>
<feature type="domain" description="HAMP" evidence="14">
    <location>
        <begin position="231"/>
        <end position="293"/>
    </location>
</feature>
<evidence type="ECO:0000256" key="5">
    <source>
        <dbReference type="ARBA" id="ARBA00022679"/>
    </source>
</evidence>
<dbReference type="SUPFAM" id="SSF47384">
    <property type="entry name" value="Homodimeric domain of signal transducing histidine kinase"/>
    <property type="match status" value="1"/>
</dbReference>
<dbReference type="RefSeq" id="WP_289455066.1">
    <property type="nucleotide sequence ID" value="NZ_JAUCGQ010000001.1"/>
</dbReference>
<evidence type="ECO:0000256" key="11">
    <source>
        <dbReference type="SAM" id="MobiDB-lite"/>
    </source>
</evidence>
<evidence type="ECO:0000256" key="3">
    <source>
        <dbReference type="ARBA" id="ARBA00012438"/>
    </source>
</evidence>
<dbReference type="SMART" id="SM00387">
    <property type="entry name" value="HATPase_c"/>
    <property type="match status" value="1"/>
</dbReference>
<evidence type="ECO:0000256" key="1">
    <source>
        <dbReference type="ARBA" id="ARBA00000085"/>
    </source>
</evidence>
<keyword evidence="10 12" id="KW-0472">Membrane</keyword>
<keyword evidence="8 12" id="KW-1133">Transmembrane helix</keyword>
<keyword evidence="16" id="KW-1185">Reference proteome</keyword>
<name>A0ABT7SGE8_9CELL</name>
<dbReference type="InterPro" id="IPR003661">
    <property type="entry name" value="HisK_dim/P_dom"/>
</dbReference>
<evidence type="ECO:0000256" key="6">
    <source>
        <dbReference type="ARBA" id="ARBA00022692"/>
    </source>
</evidence>
<feature type="region of interest" description="Disordered" evidence="11">
    <location>
        <begin position="1"/>
        <end position="39"/>
    </location>
</feature>